<dbReference type="AlphaFoldDB" id="A0A556N3N7"/>
<dbReference type="EMBL" id="VLPL01000002">
    <property type="protein sequence ID" value="TSJ46772.1"/>
    <property type="molecule type" value="Genomic_DNA"/>
</dbReference>
<sequence>MIKNKMLLGLCIVFAQTTMAQCDTTDVSGNMIVSSSTFMSGVYRITGKFQVTTGTTVFVQPYATNSCGSLEIIASEIVIDGAINGDYAGYPGGTGGAPGQTVTSLTGDQTAINSCSNKDNNGLVQLSGGASGLPGSGPGAAAASLNGGTGSGPKQICLNSDDEAGMIAGSGGAGGGSGAGYGGTGSIGGNGGAGTSDYVATGLSVSSAYPVQGGAGGTGGTSGVVYGTLSGMDIQLGSGGSGAGGGGRSFDIGLAGGNGGAGGGAVILPASTNLNVTGTISVNGENGQADGDGGNGGATPKCCSDGCDDCGEATLSTGSGGAGGAGGGSGGGILLFADADASITGTLSVKGGNGGDGGARGTGVSCNYSATFCGSQSLTSNNGNPGQSGGAGGGGRIKVFVPICSAAVINPTTTLTAGSGNASAGNGTYFLGCSELSVMELASDIKLDIFPNPTTHEIQLTTDSPVENAEISLIDLSGRVVYVNRHSLSAEPTVISLENLSSGTYQLFLNRGENSVVKKVIKN</sequence>
<dbReference type="RefSeq" id="WP_144332309.1">
    <property type="nucleotide sequence ID" value="NZ_VLPL01000002.1"/>
</dbReference>
<proteinExistence type="predicted"/>
<dbReference type="InterPro" id="IPR026444">
    <property type="entry name" value="Secre_tail"/>
</dbReference>
<dbReference type="Gene3D" id="2.60.40.3080">
    <property type="match status" value="1"/>
</dbReference>
<keyword evidence="5" id="KW-1185">Reference proteome</keyword>
<feature type="chain" id="PRO_5021959583" evidence="2">
    <location>
        <begin position="21"/>
        <end position="523"/>
    </location>
</feature>
<protein>
    <submittedName>
        <fullName evidence="4">T9SS type A sorting domain-containing protein</fullName>
    </submittedName>
</protein>
<feature type="domain" description="Secretion system C-terminal sorting" evidence="3">
    <location>
        <begin position="449"/>
        <end position="521"/>
    </location>
</feature>
<gene>
    <name evidence="4" type="ORF">FO442_06320</name>
</gene>
<evidence type="ECO:0000259" key="3">
    <source>
        <dbReference type="Pfam" id="PF18962"/>
    </source>
</evidence>
<name>A0A556N3N7_9FLAO</name>
<keyword evidence="1 2" id="KW-0732">Signal</keyword>
<comment type="caution">
    <text evidence="4">The sequence shown here is derived from an EMBL/GenBank/DDBJ whole genome shotgun (WGS) entry which is preliminary data.</text>
</comment>
<reference evidence="4 5" key="1">
    <citation type="submission" date="2019-07" db="EMBL/GenBank/DDBJ databases">
        <authorList>
            <person name="Huq M.A."/>
        </authorList>
    </citation>
    <scope>NUCLEOTIDE SEQUENCE [LARGE SCALE GENOMIC DNA]</scope>
    <source>
        <strain evidence="4 5">MAH-3</strain>
    </source>
</reference>
<dbReference type="OrthoDB" id="1408995at2"/>
<evidence type="ECO:0000313" key="5">
    <source>
        <dbReference type="Proteomes" id="UP000316008"/>
    </source>
</evidence>
<evidence type="ECO:0000256" key="1">
    <source>
        <dbReference type="ARBA" id="ARBA00022729"/>
    </source>
</evidence>
<dbReference type="Pfam" id="PF18962">
    <property type="entry name" value="Por_Secre_tail"/>
    <property type="match status" value="1"/>
</dbReference>
<accession>A0A556N3N7</accession>
<dbReference type="NCBIfam" id="TIGR04183">
    <property type="entry name" value="Por_Secre_tail"/>
    <property type="match status" value="1"/>
</dbReference>
<feature type="signal peptide" evidence="2">
    <location>
        <begin position="1"/>
        <end position="20"/>
    </location>
</feature>
<evidence type="ECO:0000256" key="2">
    <source>
        <dbReference type="SAM" id="SignalP"/>
    </source>
</evidence>
<evidence type="ECO:0000313" key="4">
    <source>
        <dbReference type="EMBL" id="TSJ46772.1"/>
    </source>
</evidence>
<organism evidence="4 5">
    <name type="scientific">Fluviicola chungangensis</name>
    <dbReference type="NCBI Taxonomy" id="2597671"/>
    <lineage>
        <taxon>Bacteria</taxon>
        <taxon>Pseudomonadati</taxon>
        <taxon>Bacteroidota</taxon>
        <taxon>Flavobacteriia</taxon>
        <taxon>Flavobacteriales</taxon>
        <taxon>Crocinitomicaceae</taxon>
        <taxon>Fluviicola</taxon>
    </lineage>
</organism>
<dbReference type="Proteomes" id="UP000316008">
    <property type="component" value="Unassembled WGS sequence"/>
</dbReference>